<evidence type="ECO:0000313" key="3">
    <source>
        <dbReference type="Proteomes" id="UP000632195"/>
    </source>
</evidence>
<protein>
    <submittedName>
        <fullName evidence="2">Uncharacterized protein</fullName>
    </submittedName>
</protein>
<organism evidence="2 3">
    <name type="scientific">Thermogymnomonas acidicola</name>
    <dbReference type="NCBI Taxonomy" id="399579"/>
    <lineage>
        <taxon>Archaea</taxon>
        <taxon>Methanobacteriati</taxon>
        <taxon>Thermoplasmatota</taxon>
        <taxon>Thermoplasmata</taxon>
        <taxon>Thermoplasmatales</taxon>
        <taxon>Thermogymnomonas</taxon>
    </lineage>
</organism>
<proteinExistence type="predicted"/>
<dbReference type="EMBL" id="BMNY01000002">
    <property type="protein sequence ID" value="GGM76236.1"/>
    <property type="molecule type" value="Genomic_DNA"/>
</dbReference>
<feature type="region of interest" description="Disordered" evidence="1">
    <location>
        <begin position="71"/>
        <end position="91"/>
    </location>
</feature>
<evidence type="ECO:0000313" key="2">
    <source>
        <dbReference type="EMBL" id="GGM76236.1"/>
    </source>
</evidence>
<keyword evidence="3" id="KW-1185">Reference proteome</keyword>
<dbReference type="AlphaFoldDB" id="A0AA37BRX7"/>
<comment type="caution">
    <text evidence="2">The sequence shown here is derived from an EMBL/GenBank/DDBJ whole genome shotgun (WGS) entry which is preliminary data.</text>
</comment>
<sequence>MVAYDCSKIRKITVIYAGSGPGSFAGEKYKVIEGRDAQGICEVANQLGISIEQLLKRREKVEAVVINRDVSLPKGPAQPHGHGEQAEHVAA</sequence>
<accession>A0AA37BRX7</accession>
<feature type="compositionally biased region" description="Basic and acidic residues" evidence="1">
    <location>
        <begin position="81"/>
        <end position="91"/>
    </location>
</feature>
<dbReference type="RefSeq" id="WP_188681422.1">
    <property type="nucleotide sequence ID" value="NZ_BMNY01000002.1"/>
</dbReference>
<dbReference type="Proteomes" id="UP000632195">
    <property type="component" value="Unassembled WGS sequence"/>
</dbReference>
<reference evidence="2" key="1">
    <citation type="journal article" date="2014" name="Int. J. Syst. Evol. Microbiol.">
        <title>Complete genome sequence of Corynebacterium casei LMG S-19264T (=DSM 44701T), isolated from a smear-ripened cheese.</title>
        <authorList>
            <consortium name="US DOE Joint Genome Institute (JGI-PGF)"/>
            <person name="Walter F."/>
            <person name="Albersmeier A."/>
            <person name="Kalinowski J."/>
            <person name="Ruckert C."/>
        </authorList>
    </citation>
    <scope>NUCLEOTIDE SEQUENCE</scope>
    <source>
        <strain evidence="2">JCM 13583</strain>
    </source>
</reference>
<evidence type="ECO:0000256" key="1">
    <source>
        <dbReference type="SAM" id="MobiDB-lite"/>
    </source>
</evidence>
<name>A0AA37BRX7_9ARCH</name>
<reference evidence="2" key="2">
    <citation type="submission" date="2022-09" db="EMBL/GenBank/DDBJ databases">
        <authorList>
            <person name="Sun Q."/>
            <person name="Ohkuma M."/>
        </authorList>
    </citation>
    <scope>NUCLEOTIDE SEQUENCE</scope>
    <source>
        <strain evidence="2">JCM 13583</strain>
    </source>
</reference>
<gene>
    <name evidence="2" type="ORF">GCM10007108_12770</name>
</gene>